<comment type="caution">
    <text evidence="2">The sequence shown here is derived from an EMBL/GenBank/DDBJ whole genome shotgun (WGS) entry which is preliminary data.</text>
</comment>
<evidence type="ECO:0000256" key="1">
    <source>
        <dbReference type="SAM" id="MobiDB-lite"/>
    </source>
</evidence>
<gene>
    <name evidence="2" type="ORF">Pfra01_002013300</name>
</gene>
<feature type="compositionally biased region" description="Polar residues" evidence="1">
    <location>
        <begin position="90"/>
        <end position="99"/>
    </location>
</feature>
<feature type="compositionally biased region" description="Polar residues" evidence="1">
    <location>
        <begin position="37"/>
        <end position="47"/>
    </location>
</feature>
<organism evidence="2 3">
    <name type="scientific">Phytophthora fragariaefolia</name>
    <dbReference type="NCBI Taxonomy" id="1490495"/>
    <lineage>
        <taxon>Eukaryota</taxon>
        <taxon>Sar</taxon>
        <taxon>Stramenopiles</taxon>
        <taxon>Oomycota</taxon>
        <taxon>Peronosporomycetes</taxon>
        <taxon>Peronosporales</taxon>
        <taxon>Peronosporaceae</taxon>
        <taxon>Phytophthora</taxon>
    </lineage>
</organism>
<dbReference type="Proteomes" id="UP001165121">
    <property type="component" value="Unassembled WGS sequence"/>
</dbReference>
<feature type="region of interest" description="Disordered" evidence="1">
    <location>
        <begin position="485"/>
        <end position="537"/>
    </location>
</feature>
<feature type="region of interest" description="Disordered" evidence="1">
    <location>
        <begin position="262"/>
        <end position="295"/>
    </location>
</feature>
<dbReference type="AlphaFoldDB" id="A0A9W6XYS2"/>
<name>A0A9W6XYS2_9STRA</name>
<keyword evidence="3" id="KW-1185">Reference proteome</keyword>
<protein>
    <submittedName>
        <fullName evidence="2">Unnamed protein product</fullName>
    </submittedName>
</protein>
<proteinExistence type="predicted"/>
<dbReference type="OrthoDB" id="89340at2759"/>
<feature type="compositionally biased region" description="Polar residues" evidence="1">
    <location>
        <begin position="263"/>
        <end position="288"/>
    </location>
</feature>
<feature type="compositionally biased region" description="Acidic residues" evidence="1">
    <location>
        <begin position="494"/>
        <end position="537"/>
    </location>
</feature>
<sequence length="537" mass="59565">MVCHRGNCIRASTSWLDQSLTGLSLNAVLKCGASESQETSIEATPSGSERRVHSASNDDDEGDHNDEKQVGVDGDEVMGSSTGDGEAKENSGQLNSGVKQSGSLNAVYGTLNAGDEASATHSLNVRPVMLEVRQGPPSNTNLAAMLKSLVLDFLGRESQVTVSGNWKRFQELFGHFVDGTKPPAGWITNIHVPEPWFSLNEEYNQDGLEVSSSSSSGNFEYEQVADAELDDNDAEAEVTETGVPAKQTSPATKRQLDMLEAGASNQEKASTPRRSPRTQLSKTKQDQSGPAAKKARLATKVIEQPMESPRKATRLARILFQSLTIKQMSAMETPDPAITTSYRWFGIEMCFYQKKSKPQTLGFPNYAPQKCDMEFLDKRWSMESWVTIFAVNSRGKITKKLPWNVMFAERTKLLYYHDASKLSSVIMLGLKKFVEFMEKSCQLDDREPARTLWATAANEVERTQYVSNDLRDDRTIPLPQRAHNWIVPDRADNELDDEDDEDEDEASEVDNEYAGNGDEEEAEEEEVEEGDTGEGDQ</sequence>
<dbReference type="EMBL" id="BSXT01002694">
    <property type="protein sequence ID" value="GMF50430.1"/>
    <property type="molecule type" value="Genomic_DNA"/>
</dbReference>
<evidence type="ECO:0000313" key="2">
    <source>
        <dbReference type="EMBL" id="GMF50430.1"/>
    </source>
</evidence>
<reference evidence="2" key="1">
    <citation type="submission" date="2023-04" db="EMBL/GenBank/DDBJ databases">
        <title>Phytophthora fragariaefolia NBRC 109709.</title>
        <authorList>
            <person name="Ichikawa N."/>
            <person name="Sato H."/>
            <person name="Tonouchi N."/>
        </authorList>
    </citation>
    <scope>NUCLEOTIDE SEQUENCE</scope>
    <source>
        <strain evidence="2">NBRC 109709</strain>
    </source>
</reference>
<accession>A0A9W6XYS2</accession>
<evidence type="ECO:0000313" key="3">
    <source>
        <dbReference type="Proteomes" id="UP001165121"/>
    </source>
</evidence>
<feature type="region of interest" description="Disordered" evidence="1">
    <location>
        <begin position="37"/>
        <end position="99"/>
    </location>
</feature>